<keyword evidence="1" id="KW-1133">Transmembrane helix</keyword>
<organism evidence="2 3">
    <name type="scientific">Gymnopilus dilepis</name>
    <dbReference type="NCBI Taxonomy" id="231916"/>
    <lineage>
        <taxon>Eukaryota</taxon>
        <taxon>Fungi</taxon>
        <taxon>Dikarya</taxon>
        <taxon>Basidiomycota</taxon>
        <taxon>Agaricomycotina</taxon>
        <taxon>Agaricomycetes</taxon>
        <taxon>Agaricomycetidae</taxon>
        <taxon>Agaricales</taxon>
        <taxon>Agaricineae</taxon>
        <taxon>Hymenogastraceae</taxon>
        <taxon>Gymnopilus</taxon>
    </lineage>
</organism>
<dbReference type="EMBL" id="NHYE01001127">
    <property type="protein sequence ID" value="PPQ98277.1"/>
    <property type="molecule type" value="Genomic_DNA"/>
</dbReference>
<protein>
    <submittedName>
        <fullName evidence="2">Uncharacterized protein</fullName>
    </submittedName>
</protein>
<name>A0A409Y5G8_9AGAR</name>
<proteinExistence type="predicted"/>
<feature type="transmembrane region" description="Helical" evidence="1">
    <location>
        <begin position="59"/>
        <end position="83"/>
    </location>
</feature>
<keyword evidence="3" id="KW-1185">Reference proteome</keyword>
<evidence type="ECO:0000313" key="3">
    <source>
        <dbReference type="Proteomes" id="UP000284706"/>
    </source>
</evidence>
<evidence type="ECO:0000313" key="2">
    <source>
        <dbReference type="EMBL" id="PPQ98277.1"/>
    </source>
</evidence>
<gene>
    <name evidence="2" type="ORF">CVT26_013521</name>
</gene>
<accession>A0A409Y5G8</accession>
<keyword evidence="1" id="KW-0812">Transmembrane</keyword>
<evidence type="ECO:0000256" key="1">
    <source>
        <dbReference type="SAM" id="Phobius"/>
    </source>
</evidence>
<comment type="caution">
    <text evidence="2">The sequence shown here is derived from an EMBL/GenBank/DDBJ whole genome shotgun (WGS) entry which is preliminary data.</text>
</comment>
<dbReference type="AlphaFoldDB" id="A0A409Y5G8"/>
<dbReference type="Proteomes" id="UP000284706">
    <property type="component" value="Unassembled WGS sequence"/>
</dbReference>
<dbReference type="InParanoid" id="A0A409Y5G8"/>
<keyword evidence="1" id="KW-0472">Membrane</keyword>
<feature type="transmembrane region" description="Helical" evidence="1">
    <location>
        <begin position="27"/>
        <end position="47"/>
    </location>
</feature>
<sequence>MNFAAFFAVHIYRHRDEYVGIVGRKTLHFRIFSFTCILLIVMIFAVWQPSDLSIPGRYILSNISLAILPLSGAIVFGTTTDILRMWACRRKSKMSEFSSHLSV</sequence>
<reference evidence="2 3" key="1">
    <citation type="journal article" date="2018" name="Evol. Lett.">
        <title>Horizontal gene cluster transfer increased hallucinogenic mushroom diversity.</title>
        <authorList>
            <person name="Reynolds H.T."/>
            <person name="Vijayakumar V."/>
            <person name="Gluck-Thaler E."/>
            <person name="Korotkin H.B."/>
            <person name="Matheny P.B."/>
            <person name="Slot J.C."/>
        </authorList>
    </citation>
    <scope>NUCLEOTIDE SEQUENCE [LARGE SCALE GENOMIC DNA]</scope>
    <source>
        <strain evidence="2 3">SRW20</strain>
    </source>
</reference>